<dbReference type="GO" id="GO:0006139">
    <property type="term" value="P:nucleobase-containing compound metabolic process"/>
    <property type="evidence" value="ECO:0007669"/>
    <property type="project" value="InterPro"/>
</dbReference>
<dbReference type="EMBL" id="CM010715">
    <property type="protein sequence ID" value="RZC43882.1"/>
    <property type="molecule type" value="Genomic_DNA"/>
</dbReference>
<dbReference type="AlphaFoldDB" id="A0A4Y7I862"/>
<dbReference type="GO" id="GO:0005737">
    <property type="term" value="C:cytoplasm"/>
    <property type="evidence" value="ECO:0007669"/>
    <property type="project" value="TreeGrafter"/>
</dbReference>
<dbReference type="STRING" id="3469.A0A4Y7I862"/>
<keyword evidence="5" id="KW-1185">Reference proteome</keyword>
<dbReference type="Gene3D" id="3.30.420.10">
    <property type="entry name" value="Ribonuclease H-like superfamily/Ribonuclease H"/>
    <property type="match status" value="4"/>
</dbReference>
<dbReference type="InterPro" id="IPR036397">
    <property type="entry name" value="RNaseH_sf"/>
</dbReference>
<sequence>DFKFGVYQVRDCFSRLWDKPCITKPIHFSSYTSVAITPCFSHSMFIKQQASLWMPVLLSGWMIGCWPATSNSELDTQILVTDQLQYGYSNYTVQHLGDNIVTTLTNSASLIDSVLNEFRSKRVIGLDIEWNSASPDSKVATLQLCHGTRCIIIQLLHLDYIPNSLRNLLLDQSITFVGVGITQDIAKLDRDYGLKCWAGNELGALSDRFYGRASHLSGGAEFASTMHNLFELSVEKPVNVARSDWSVNILNTEQIKYATIDAYLQHKMANSNYTVQFNGVNIVTTVTNSSLFIDSVLNEFRSKRVIGLDIEWNSASPTSKVATLQLCHGSRCIIIQLLHLDFIPNSLKNLLSDRSVNFVGVGITQDITKLDRDYGLKCWYGHELGPLADRVYGTQQFGGAGLVSLMQHIVGGRIEKSEFATRSNWGVNILNTDQITYATIDAYASFAIGNKLLARHFERKRNYTVQFNWVNIATTVTNQGLIVDRVLDEFRSKRLIGLDIEWDSTSYHNKVATLQLCHKTRCIIIQLLHLNFIPKSLRNLLSDRSVTSVGVGITEDIMKLDRDYGLKCWSGTELGLLADEVSGTKHFRGAGLKSLMHQIMGFRMEKPAHVNWGLKTLSTEQIKYATIDAYASFAIANRVKTNHTVCFNGVNIVTTVKNSPSVIDSVLNEFRSKCVIGLDIEWNSASHNNKVATLQLRHGSRCIIIQLLRLNSIPSSLRSLLSDRSITFVGVGMTEDIAKLDRDYVLWCWSIQELGPLADRVYGNSILVMLDWRP</sequence>
<dbReference type="SMART" id="SM00474">
    <property type="entry name" value="35EXOc"/>
    <property type="match status" value="3"/>
</dbReference>
<dbReference type="Proteomes" id="UP000316621">
    <property type="component" value="Chromosome 1"/>
</dbReference>
<evidence type="ECO:0000259" key="3">
    <source>
        <dbReference type="SMART" id="SM00474"/>
    </source>
</evidence>
<organism evidence="4 5">
    <name type="scientific">Papaver somniferum</name>
    <name type="common">Opium poppy</name>
    <dbReference type="NCBI Taxonomy" id="3469"/>
    <lineage>
        <taxon>Eukaryota</taxon>
        <taxon>Viridiplantae</taxon>
        <taxon>Streptophyta</taxon>
        <taxon>Embryophyta</taxon>
        <taxon>Tracheophyta</taxon>
        <taxon>Spermatophyta</taxon>
        <taxon>Magnoliopsida</taxon>
        <taxon>Ranunculales</taxon>
        <taxon>Papaveraceae</taxon>
        <taxon>Papaveroideae</taxon>
        <taxon>Papaver</taxon>
    </lineage>
</organism>
<evidence type="ECO:0000313" key="5">
    <source>
        <dbReference type="Proteomes" id="UP000316621"/>
    </source>
</evidence>
<dbReference type="CDD" id="cd06141">
    <property type="entry name" value="WRN_exo"/>
    <property type="match status" value="3"/>
</dbReference>
<dbReference type="InterPro" id="IPR002562">
    <property type="entry name" value="3'-5'_exonuclease_dom"/>
</dbReference>
<feature type="domain" description="3'-5' exonuclease" evidence="3">
    <location>
        <begin position="280"/>
        <end position="457"/>
    </location>
</feature>
<evidence type="ECO:0000256" key="2">
    <source>
        <dbReference type="ARBA" id="ARBA00022801"/>
    </source>
</evidence>
<dbReference type="Pfam" id="PF01612">
    <property type="entry name" value="DNA_pol_A_exo1"/>
    <property type="match status" value="4"/>
</dbReference>
<accession>A0A4Y7I862</accession>
<dbReference type="GO" id="GO:0008408">
    <property type="term" value="F:3'-5' exonuclease activity"/>
    <property type="evidence" value="ECO:0007669"/>
    <property type="project" value="InterPro"/>
</dbReference>
<protein>
    <recommendedName>
        <fullName evidence="3">3'-5' exonuclease domain-containing protein</fullName>
    </recommendedName>
</protein>
<proteinExistence type="predicted"/>
<reference evidence="4 5" key="1">
    <citation type="journal article" date="2018" name="Science">
        <title>The opium poppy genome and morphinan production.</title>
        <authorList>
            <person name="Guo L."/>
            <person name="Winzer T."/>
            <person name="Yang X."/>
            <person name="Li Y."/>
            <person name="Ning Z."/>
            <person name="He Z."/>
            <person name="Teodor R."/>
            <person name="Lu Y."/>
            <person name="Bowser T.A."/>
            <person name="Graham I.A."/>
            <person name="Ye K."/>
        </authorList>
    </citation>
    <scope>NUCLEOTIDE SEQUENCE [LARGE SCALE GENOMIC DNA]</scope>
    <source>
        <strain evidence="5">cv. HN1</strain>
        <tissue evidence="4">Leaves</tissue>
    </source>
</reference>
<dbReference type="Gramene" id="RZC43882">
    <property type="protein sequence ID" value="RZC43882"/>
    <property type="gene ID" value="C5167_036829"/>
</dbReference>
<evidence type="ECO:0000313" key="4">
    <source>
        <dbReference type="EMBL" id="RZC43882.1"/>
    </source>
</evidence>
<dbReference type="SUPFAM" id="SSF53098">
    <property type="entry name" value="Ribonuclease H-like"/>
    <property type="match status" value="4"/>
</dbReference>
<name>A0A4Y7I862_PAPSO</name>
<feature type="non-terminal residue" evidence="4">
    <location>
        <position position="1"/>
    </location>
</feature>
<dbReference type="GO" id="GO:0003676">
    <property type="term" value="F:nucleic acid binding"/>
    <property type="evidence" value="ECO:0007669"/>
    <property type="project" value="InterPro"/>
</dbReference>
<keyword evidence="2" id="KW-0378">Hydrolase</keyword>
<feature type="domain" description="3'-5' exonuclease" evidence="3">
    <location>
        <begin position="470"/>
        <end position="644"/>
    </location>
</feature>
<dbReference type="InterPro" id="IPR051132">
    <property type="entry name" value="3-5_Exonuclease_domain"/>
</dbReference>
<keyword evidence="1" id="KW-0540">Nuclease</keyword>
<dbReference type="PANTHER" id="PTHR13620:SF121">
    <property type="entry name" value="EMB|CAB82946.1-RELATED"/>
    <property type="match status" value="1"/>
</dbReference>
<feature type="domain" description="3'-5' exonuclease" evidence="3">
    <location>
        <begin position="98"/>
        <end position="278"/>
    </location>
</feature>
<evidence type="ECO:0000256" key="1">
    <source>
        <dbReference type="ARBA" id="ARBA00022722"/>
    </source>
</evidence>
<gene>
    <name evidence="4" type="ORF">C5167_036829</name>
</gene>
<dbReference type="PANTHER" id="PTHR13620">
    <property type="entry name" value="3-5 EXONUCLEASE"/>
    <property type="match status" value="1"/>
</dbReference>
<dbReference type="InterPro" id="IPR012337">
    <property type="entry name" value="RNaseH-like_sf"/>
</dbReference>
<dbReference type="GO" id="GO:0005634">
    <property type="term" value="C:nucleus"/>
    <property type="evidence" value="ECO:0007669"/>
    <property type="project" value="TreeGrafter"/>
</dbReference>